<proteinExistence type="predicted"/>
<dbReference type="AlphaFoldDB" id="A0AAW0AR48"/>
<protein>
    <submittedName>
        <fullName evidence="2">Uncharacterized protein</fullName>
    </submittedName>
</protein>
<keyword evidence="1" id="KW-0732">Signal</keyword>
<evidence type="ECO:0000313" key="3">
    <source>
        <dbReference type="Proteomes" id="UP001383192"/>
    </source>
</evidence>
<feature type="signal peptide" evidence="1">
    <location>
        <begin position="1"/>
        <end position="18"/>
    </location>
</feature>
<sequence length="121" mass="13175">MRFSAVFVALVTAGFTVAQEAVRFGTVDNFDIHYDASKARNHPLFVDFFVQGKFANGNPTPRLLLSRNEFGADTVTLDKTTTLPPVDTLGETNSWLLWAVVTFPQDGFVMVGGTSAPFTVA</sequence>
<comment type="caution">
    <text evidence="2">The sequence shown here is derived from an EMBL/GenBank/DDBJ whole genome shotgun (WGS) entry which is preliminary data.</text>
</comment>
<organism evidence="2 3">
    <name type="scientific">Paramarasmius palmivorus</name>
    <dbReference type="NCBI Taxonomy" id="297713"/>
    <lineage>
        <taxon>Eukaryota</taxon>
        <taxon>Fungi</taxon>
        <taxon>Dikarya</taxon>
        <taxon>Basidiomycota</taxon>
        <taxon>Agaricomycotina</taxon>
        <taxon>Agaricomycetes</taxon>
        <taxon>Agaricomycetidae</taxon>
        <taxon>Agaricales</taxon>
        <taxon>Marasmiineae</taxon>
        <taxon>Marasmiaceae</taxon>
        <taxon>Paramarasmius</taxon>
    </lineage>
</organism>
<dbReference type="Proteomes" id="UP001383192">
    <property type="component" value="Unassembled WGS sequence"/>
</dbReference>
<name>A0AAW0AR48_9AGAR</name>
<reference evidence="2 3" key="1">
    <citation type="submission" date="2024-01" db="EMBL/GenBank/DDBJ databases">
        <title>A draft genome for a cacao thread blight-causing isolate of Paramarasmius palmivorus.</title>
        <authorList>
            <person name="Baruah I.K."/>
            <person name="Bukari Y."/>
            <person name="Amoako-Attah I."/>
            <person name="Meinhardt L.W."/>
            <person name="Bailey B.A."/>
            <person name="Cohen S.P."/>
        </authorList>
    </citation>
    <scope>NUCLEOTIDE SEQUENCE [LARGE SCALE GENOMIC DNA]</scope>
    <source>
        <strain evidence="2 3">GH-12</strain>
    </source>
</reference>
<accession>A0AAW0AR48</accession>
<evidence type="ECO:0000256" key="1">
    <source>
        <dbReference type="SAM" id="SignalP"/>
    </source>
</evidence>
<gene>
    <name evidence="2" type="ORF">VNI00_019058</name>
</gene>
<dbReference type="EMBL" id="JAYKXP010000311">
    <property type="protein sequence ID" value="KAK7015838.1"/>
    <property type="molecule type" value="Genomic_DNA"/>
</dbReference>
<keyword evidence="3" id="KW-1185">Reference proteome</keyword>
<feature type="chain" id="PRO_5043956661" evidence="1">
    <location>
        <begin position="19"/>
        <end position="121"/>
    </location>
</feature>
<evidence type="ECO:0000313" key="2">
    <source>
        <dbReference type="EMBL" id="KAK7015838.1"/>
    </source>
</evidence>